<evidence type="ECO:0000313" key="2">
    <source>
        <dbReference type="EMBL" id="QJW96361.1"/>
    </source>
</evidence>
<name>A0A6M5YSU0_9BACT</name>
<gene>
    <name evidence="2" type="ORF">FTUN_3918</name>
</gene>
<feature type="compositionally biased region" description="Low complexity" evidence="1">
    <location>
        <begin position="42"/>
        <end position="56"/>
    </location>
</feature>
<sequence length="56" mass="5651">MPSRFSSRPTLPAARASSNGPPLVRERRRAPSADGSGPAPEPLLAAPRAACLTGGA</sequence>
<evidence type="ECO:0000313" key="3">
    <source>
        <dbReference type="Proteomes" id="UP000503447"/>
    </source>
</evidence>
<keyword evidence="3" id="KW-1185">Reference proteome</keyword>
<accession>A0A6M5YSU0</accession>
<dbReference type="AlphaFoldDB" id="A0A6M5YSU0"/>
<reference evidence="3" key="1">
    <citation type="submission" date="2020-05" db="EMBL/GenBank/DDBJ databases">
        <title>Frigoriglobus tundricola gen. nov., sp. nov., a psychrotolerant cellulolytic planctomycete of the family Gemmataceae with two divergent copies of 16S rRNA gene.</title>
        <authorList>
            <person name="Kulichevskaya I.S."/>
            <person name="Ivanova A.A."/>
            <person name="Naumoff D.G."/>
            <person name="Beletsky A.V."/>
            <person name="Rijpstra W.I.C."/>
            <person name="Sinninghe Damste J.S."/>
            <person name="Mardanov A.V."/>
            <person name="Ravin N.V."/>
            <person name="Dedysh S.N."/>
        </authorList>
    </citation>
    <scope>NUCLEOTIDE SEQUENCE [LARGE SCALE GENOMIC DNA]</scope>
    <source>
        <strain evidence="3">PL17</strain>
    </source>
</reference>
<dbReference type="Proteomes" id="UP000503447">
    <property type="component" value="Chromosome"/>
</dbReference>
<evidence type="ECO:0000256" key="1">
    <source>
        <dbReference type="SAM" id="MobiDB-lite"/>
    </source>
</evidence>
<organism evidence="2 3">
    <name type="scientific">Frigoriglobus tundricola</name>
    <dbReference type="NCBI Taxonomy" id="2774151"/>
    <lineage>
        <taxon>Bacteria</taxon>
        <taxon>Pseudomonadati</taxon>
        <taxon>Planctomycetota</taxon>
        <taxon>Planctomycetia</taxon>
        <taxon>Gemmatales</taxon>
        <taxon>Gemmataceae</taxon>
        <taxon>Frigoriglobus</taxon>
    </lineage>
</organism>
<feature type="region of interest" description="Disordered" evidence="1">
    <location>
        <begin position="1"/>
        <end position="56"/>
    </location>
</feature>
<dbReference type="KEGG" id="ftj:FTUN_3918"/>
<dbReference type="EMBL" id="CP053452">
    <property type="protein sequence ID" value="QJW96361.1"/>
    <property type="molecule type" value="Genomic_DNA"/>
</dbReference>
<proteinExistence type="predicted"/>
<protein>
    <submittedName>
        <fullName evidence="2">Uncharacterized protein</fullName>
    </submittedName>
</protein>